<comment type="caution">
    <text evidence="5">The sequence shown here is derived from an EMBL/GenBank/DDBJ whole genome shotgun (WGS) entry which is preliminary data.</text>
</comment>
<evidence type="ECO:0000256" key="1">
    <source>
        <dbReference type="ARBA" id="ARBA00022723"/>
    </source>
</evidence>
<gene>
    <name evidence="5" type="ORF">PECAL_5P12460</name>
</gene>
<dbReference type="PANTHER" id="PTHR34524:SF9">
    <property type="entry name" value="EF-HAND DOMAIN-CONTAINING PROTEIN"/>
    <property type="match status" value="1"/>
</dbReference>
<evidence type="ECO:0000313" key="6">
    <source>
        <dbReference type="Proteomes" id="UP000789595"/>
    </source>
</evidence>
<dbReference type="GO" id="GO:0046872">
    <property type="term" value="F:metal ion binding"/>
    <property type="evidence" value="ECO:0007669"/>
    <property type="project" value="UniProtKB-KW"/>
</dbReference>
<name>A0A8J2SPX2_9STRA</name>
<accession>A0A8J2SPX2</accession>
<protein>
    <submittedName>
        <fullName evidence="5">Uncharacterized protein</fullName>
    </submittedName>
</protein>
<keyword evidence="2" id="KW-0677">Repeat</keyword>
<feature type="compositionally biased region" description="Basic and acidic residues" evidence="4">
    <location>
        <begin position="778"/>
        <end position="787"/>
    </location>
</feature>
<dbReference type="PANTHER" id="PTHR34524">
    <property type="entry name" value="CALCYPHOSIN"/>
    <property type="match status" value="1"/>
</dbReference>
<dbReference type="AlphaFoldDB" id="A0A8J2SPX2"/>
<evidence type="ECO:0000256" key="3">
    <source>
        <dbReference type="ARBA" id="ARBA00022837"/>
    </source>
</evidence>
<reference evidence="5" key="1">
    <citation type="submission" date="2021-11" db="EMBL/GenBank/DDBJ databases">
        <authorList>
            <consortium name="Genoscope - CEA"/>
            <person name="William W."/>
        </authorList>
    </citation>
    <scope>NUCLEOTIDE SEQUENCE</scope>
</reference>
<evidence type="ECO:0000256" key="2">
    <source>
        <dbReference type="ARBA" id="ARBA00022737"/>
    </source>
</evidence>
<evidence type="ECO:0000256" key="4">
    <source>
        <dbReference type="SAM" id="MobiDB-lite"/>
    </source>
</evidence>
<sequence length="795" mass="86944">MAAYATMDKAPVCTAELIMLAHARLPSNQRPPCGDMHLVWLLIGKELGDQLSKRRGVRLEGLGDIILTVDGIRLVKGGNLRGARPAHPLNLAAIAKAAQARNVCSSAASRDGVARTARAVINELMRLANRRRQASLSLRPVGHVASRKARSETEEGVDLIVEDEFQCRTALAWDKNLQSTGQPFGSRVRGFRQDDRARSRATVAPPVYRGRGKAVLREEMTSSKAASLIRKRAHDRHGPDGLAIIARCLKACSGGSVDATILKNALEDAGVASTPEERNALIENDSSVRTVEKSLAFPNALSTERRMIIDEAWAELQQRHFEREKARQKGARKDGSGIEPGIVSLAVLKQRIDGDWHPAVQSGRADEEAVVTRLLAFLDIDETSCSECTRQQFRASLARLSASYADDDAFDKAVKGCWKLEAATKPYVAPPRKERPPPVIKVAWPPTVPDEEEEVSTTMPVGRWNDEDDVYEGLESRTTMAMLEELRMLTYEPVCDATEFRRRLGGPPDVIGLEDLARRLRRRAASCDLAVSARKAARFSVVAVEFAGGDTSMQCDDFHRELAVLFGRDRDTILQTRRPLATAPSSTLRKALEGVDQNALMEADQFIELFDKAHIGCQARHVRAAVARACRAAGLPQPRGALGERDWASPAALLELCRGGPLNARRSKLVSRAFDLLTKRLGEPVIASKLAALLPGAPIAAKPAPPARQAFLEAVGGARARVSMDTFRAVFEDLSSGIEGDFAFAKLLANCWDVAPWPAAAEEVEEEAFPEFDEDDDGQRGLPEDRYFTTTGGRQ</sequence>
<organism evidence="5 6">
    <name type="scientific">Pelagomonas calceolata</name>
    <dbReference type="NCBI Taxonomy" id="35677"/>
    <lineage>
        <taxon>Eukaryota</taxon>
        <taxon>Sar</taxon>
        <taxon>Stramenopiles</taxon>
        <taxon>Ochrophyta</taxon>
        <taxon>Pelagophyceae</taxon>
        <taxon>Pelagomonadales</taxon>
        <taxon>Pelagomonadaceae</taxon>
        <taxon>Pelagomonas</taxon>
    </lineage>
</organism>
<proteinExistence type="predicted"/>
<keyword evidence="3" id="KW-0106">Calcium</keyword>
<dbReference type="EMBL" id="CAKKNE010000005">
    <property type="protein sequence ID" value="CAH0376643.1"/>
    <property type="molecule type" value="Genomic_DNA"/>
</dbReference>
<feature type="compositionally biased region" description="Acidic residues" evidence="4">
    <location>
        <begin position="762"/>
        <end position="777"/>
    </location>
</feature>
<dbReference type="Proteomes" id="UP000789595">
    <property type="component" value="Unassembled WGS sequence"/>
</dbReference>
<feature type="region of interest" description="Disordered" evidence="4">
    <location>
        <begin position="762"/>
        <end position="795"/>
    </location>
</feature>
<dbReference type="InterPro" id="IPR051581">
    <property type="entry name" value="Ca-bind"/>
</dbReference>
<keyword evidence="6" id="KW-1185">Reference proteome</keyword>
<keyword evidence="1" id="KW-0479">Metal-binding</keyword>
<dbReference type="Gene3D" id="1.10.238.10">
    <property type="entry name" value="EF-hand"/>
    <property type="match status" value="1"/>
</dbReference>
<evidence type="ECO:0000313" key="5">
    <source>
        <dbReference type="EMBL" id="CAH0376643.1"/>
    </source>
</evidence>